<protein>
    <submittedName>
        <fullName evidence="2">Uncharacterized protein YoxC</fullName>
    </submittedName>
</protein>
<evidence type="ECO:0000313" key="3">
    <source>
        <dbReference type="Proteomes" id="UP001519287"/>
    </source>
</evidence>
<dbReference type="EMBL" id="JAGGLB010000002">
    <property type="protein sequence ID" value="MBP1988973.1"/>
    <property type="molecule type" value="Genomic_DNA"/>
</dbReference>
<organism evidence="2 3">
    <name type="scientific">Paenibacillus eucommiae</name>
    <dbReference type="NCBI Taxonomy" id="1355755"/>
    <lineage>
        <taxon>Bacteria</taxon>
        <taxon>Bacillati</taxon>
        <taxon>Bacillota</taxon>
        <taxon>Bacilli</taxon>
        <taxon>Bacillales</taxon>
        <taxon>Paenibacillaceae</taxon>
        <taxon>Paenibacillus</taxon>
    </lineage>
</organism>
<dbReference type="InterPro" id="IPR009293">
    <property type="entry name" value="UPF0478"/>
</dbReference>
<keyword evidence="1" id="KW-0812">Transmembrane</keyword>
<reference evidence="2 3" key="1">
    <citation type="submission" date="2021-03" db="EMBL/GenBank/DDBJ databases">
        <title>Genomic Encyclopedia of Type Strains, Phase IV (KMG-IV): sequencing the most valuable type-strain genomes for metagenomic binning, comparative biology and taxonomic classification.</title>
        <authorList>
            <person name="Goeker M."/>
        </authorList>
    </citation>
    <scope>NUCLEOTIDE SEQUENCE [LARGE SCALE GENOMIC DNA]</scope>
    <source>
        <strain evidence="2 3">DSM 26048</strain>
    </source>
</reference>
<dbReference type="RefSeq" id="WP_209969739.1">
    <property type="nucleotide sequence ID" value="NZ_JAGGLB010000002.1"/>
</dbReference>
<gene>
    <name evidence="2" type="ORF">J2Z66_000568</name>
</gene>
<dbReference type="Proteomes" id="UP001519287">
    <property type="component" value="Unassembled WGS sequence"/>
</dbReference>
<keyword evidence="1" id="KW-0472">Membrane</keyword>
<keyword evidence="1" id="KW-1133">Transmembrane helix</keyword>
<accession>A0ABS4IN26</accession>
<comment type="caution">
    <text evidence="2">The sequence shown here is derived from an EMBL/GenBank/DDBJ whole genome shotgun (WGS) entry which is preliminary data.</text>
</comment>
<evidence type="ECO:0000313" key="2">
    <source>
        <dbReference type="EMBL" id="MBP1988973.1"/>
    </source>
</evidence>
<dbReference type="Pfam" id="PF06103">
    <property type="entry name" value="DUF948"/>
    <property type="match status" value="1"/>
</dbReference>
<name>A0ABS4IN26_9BACL</name>
<dbReference type="PANTHER" id="PTHR40070:SF1">
    <property type="entry name" value="UPF0478 PROTEIN YTXG"/>
    <property type="match status" value="1"/>
</dbReference>
<proteinExistence type="predicted"/>
<feature type="transmembrane region" description="Helical" evidence="1">
    <location>
        <begin position="6"/>
        <end position="23"/>
    </location>
</feature>
<sequence>MIIEWSVAVIALAFVVLVVYLIITLRSLSAMIQNTSQTLSNVEKQVGALTTDTSELLQHTKEIVVDVQGKLQAMNSAFASFKQSGEAAKEVTTSVRQVSSAVADFIRAKKPERLEKPVKQNTAVDRTAEIIKVIPVFLELFRKLRKSP</sequence>
<keyword evidence="3" id="KW-1185">Reference proteome</keyword>
<dbReference type="PANTHER" id="PTHR40070">
    <property type="entry name" value="UPF0478 PROTEIN YTXG"/>
    <property type="match status" value="1"/>
</dbReference>
<evidence type="ECO:0000256" key="1">
    <source>
        <dbReference type="SAM" id="Phobius"/>
    </source>
</evidence>